<keyword evidence="7" id="KW-1185">Reference proteome</keyword>
<keyword evidence="3 4" id="KW-0804">Transcription</keyword>
<evidence type="ECO:0000256" key="1">
    <source>
        <dbReference type="ARBA" id="ARBA00004123"/>
    </source>
</evidence>
<dbReference type="InterPro" id="IPR012340">
    <property type="entry name" value="NA-bd_OB-fold"/>
</dbReference>
<dbReference type="AlphaFoldDB" id="A0A2I0VBY6"/>
<evidence type="ECO:0000256" key="2">
    <source>
        <dbReference type="ARBA" id="ARBA00022478"/>
    </source>
</evidence>
<dbReference type="GO" id="GO:0003727">
    <property type="term" value="F:single-stranded RNA binding"/>
    <property type="evidence" value="ECO:0007669"/>
    <property type="project" value="TreeGrafter"/>
</dbReference>
<comment type="subcellular location">
    <subcellularLocation>
        <location evidence="1 4">Nucleus</location>
    </subcellularLocation>
</comment>
<dbReference type="InterPro" id="IPR045113">
    <property type="entry name" value="Rpb7-like"/>
</dbReference>
<protein>
    <recommendedName>
        <fullName evidence="4">DNA-directed RNA polymerase subunit</fullName>
    </recommendedName>
</protein>
<comment type="function">
    <text evidence="4">DNA-dependent RNA polymerase which catalyzes the transcription of DNA into RNA using the four ribonucleoside triphosphates as substrates.</text>
</comment>
<proteinExistence type="predicted"/>
<dbReference type="Gene3D" id="2.40.50.140">
    <property type="entry name" value="Nucleic acid-binding proteins"/>
    <property type="match status" value="1"/>
</dbReference>
<dbReference type="PANTHER" id="PTHR12709">
    <property type="entry name" value="DNA-DIRECTED RNA POLYMERASE II, III"/>
    <property type="match status" value="1"/>
</dbReference>
<dbReference type="Gene3D" id="3.30.1490.120">
    <property type="entry name" value="RNA polymerase Rpb7-like, N-terminal domain"/>
    <property type="match status" value="1"/>
</dbReference>
<dbReference type="GO" id="GO:0000428">
    <property type="term" value="C:DNA-directed RNA polymerase complex"/>
    <property type="evidence" value="ECO:0007669"/>
    <property type="project" value="UniProtKB-KW"/>
</dbReference>
<evidence type="ECO:0000313" key="7">
    <source>
        <dbReference type="Proteomes" id="UP000233837"/>
    </source>
</evidence>
<name>A0A2I0VBY6_9ASPA</name>
<keyword evidence="4" id="KW-0539">Nucleus</keyword>
<accession>A0A2I0VBY6</accession>
<dbReference type="GO" id="GO:0005634">
    <property type="term" value="C:nucleus"/>
    <property type="evidence" value="ECO:0007669"/>
    <property type="project" value="UniProtKB-SubCell"/>
</dbReference>
<evidence type="ECO:0000256" key="4">
    <source>
        <dbReference type="RuleBase" id="RU369086"/>
    </source>
</evidence>
<dbReference type="GO" id="GO:0003697">
    <property type="term" value="F:single-stranded DNA binding"/>
    <property type="evidence" value="ECO:0007669"/>
    <property type="project" value="TreeGrafter"/>
</dbReference>
<dbReference type="Proteomes" id="UP000233837">
    <property type="component" value="Unassembled WGS sequence"/>
</dbReference>
<evidence type="ECO:0000313" key="6">
    <source>
        <dbReference type="EMBL" id="PKU60924.1"/>
    </source>
</evidence>
<dbReference type="PROSITE" id="PS50126">
    <property type="entry name" value="S1"/>
    <property type="match status" value="1"/>
</dbReference>
<dbReference type="InterPro" id="IPR003029">
    <property type="entry name" value="S1_domain"/>
</dbReference>
<evidence type="ECO:0000259" key="5">
    <source>
        <dbReference type="PROSITE" id="PS50126"/>
    </source>
</evidence>
<reference evidence="6 7" key="1">
    <citation type="journal article" date="2016" name="Sci. Rep.">
        <title>The Dendrobium catenatum Lindl. genome sequence provides insights into polysaccharide synthase, floral development and adaptive evolution.</title>
        <authorList>
            <person name="Zhang G.Q."/>
            <person name="Xu Q."/>
            <person name="Bian C."/>
            <person name="Tsai W.C."/>
            <person name="Yeh C.M."/>
            <person name="Liu K.W."/>
            <person name="Yoshida K."/>
            <person name="Zhang L.S."/>
            <person name="Chang S.B."/>
            <person name="Chen F."/>
            <person name="Shi Y."/>
            <person name="Su Y.Y."/>
            <person name="Zhang Y.Q."/>
            <person name="Chen L.J."/>
            <person name="Yin Y."/>
            <person name="Lin M."/>
            <person name="Huang H."/>
            <person name="Deng H."/>
            <person name="Wang Z.W."/>
            <person name="Zhu S.L."/>
            <person name="Zhao X."/>
            <person name="Deng C."/>
            <person name="Niu S.C."/>
            <person name="Huang J."/>
            <person name="Wang M."/>
            <person name="Liu G.H."/>
            <person name="Yang H.J."/>
            <person name="Xiao X.J."/>
            <person name="Hsiao Y.Y."/>
            <person name="Wu W.L."/>
            <person name="Chen Y.Y."/>
            <person name="Mitsuda N."/>
            <person name="Ohme-Takagi M."/>
            <person name="Luo Y.B."/>
            <person name="Van de Peer Y."/>
            <person name="Liu Z.J."/>
        </authorList>
    </citation>
    <scope>NUCLEOTIDE SEQUENCE [LARGE SCALE GENOMIC DNA]</scope>
    <source>
        <tissue evidence="6">The whole plant</tissue>
    </source>
</reference>
<feature type="domain" description="S1 motif" evidence="5">
    <location>
        <begin position="87"/>
        <end position="170"/>
    </location>
</feature>
<reference evidence="6 7" key="2">
    <citation type="journal article" date="2017" name="Nature">
        <title>The Apostasia genome and the evolution of orchids.</title>
        <authorList>
            <person name="Zhang G.Q."/>
            <person name="Liu K.W."/>
            <person name="Li Z."/>
            <person name="Lohaus R."/>
            <person name="Hsiao Y.Y."/>
            <person name="Niu S.C."/>
            <person name="Wang J.Y."/>
            <person name="Lin Y.C."/>
            <person name="Xu Q."/>
            <person name="Chen L.J."/>
            <person name="Yoshida K."/>
            <person name="Fujiwara S."/>
            <person name="Wang Z.W."/>
            <person name="Zhang Y.Q."/>
            <person name="Mitsuda N."/>
            <person name="Wang M."/>
            <person name="Liu G.H."/>
            <person name="Pecoraro L."/>
            <person name="Huang H.X."/>
            <person name="Xiao X.J."/>
            <person name="Lin M."/>
            <person name="Wu X.Y."/>
            <person name="Wu W.L."/>
            <person name="Chen Y.Y."/>
            <person name="Chang S.B."/>
            <person name="Sakamoto S."/>
            <person name="Ohme-Takagi M."/>
            <person name="Yagi M."/>
            <person name="Zeng S.J."/>
            <person name="Shen C.Y."/>
            <person name="Yeh C.M."/>
            <person name="Luo Y.B."/>
            <person name="Tsai W.C."/>
            <person name="Van de Peer Y."/>
            <person name="Liu Z.J."/>
        </authorList>
    </citation>
    <scope>NUCLEOTIDE SEQUENCE [LARGE SCALE GENOMIC DNA]</scope>
    <source>
        <tissue evidence="6">The whole plant</tissue>
    </source>
</reference>
<dbReference type="SUPFAM" id="SSF50249">
    <property type="entry name" value="Nucleic acid-binding proteins"/>
    <property type="match status" value="1"/>
</dbReference>
<dbReference type="STRING" id="906689.A0A2I0VBY6"/>
<dbReference type="GO" id="GO:0006352">
    <property type="term" value="P:DNA-templated transcription initiation"/>
    <property type="evidence" value="ECO:0007669"/>
    <property type="project" value="UniProtKB-UniRule"/>
</dbReference>
<gene>
    <name evidence="6" type="ORF">MA16_Dca028626</name>
</gene>
<dbReference type="EMBL" id="KZ504908">
    <property type="protein sequence ID" value="PKU60924.1"/>
    <property type="molecule type" value="Genomic_DNA"/>
</dbReference>
<keyword evidence="2 4" id="KW-0240">DNA-directed RNA polymerase</keyword>
<evidence type="ECO:0000256" key="3">
    <source>
        <dbReference type="ARBA" id="ARBA00023163"/>
    </source>
</evidence>
<dbReference type="OrthoDB" id="1162399at2759"/>
<organism evidence="6 7">
    <name type="scientific">Dendrobium catenatum</name>
    <dbReference type="NCBI Taxonomy" id="906689"/>
    <lineage>
        <taxon>Eukaryota</taxon>
        <taxon>Viridiplantae</taxon>
        <taxon>Streptophyta</taxon>
        <taxon>Embryophyta</taxon>
        <taxon>Tracheophyta</taxon>
        <taxon>Spermatophyta</taxon>
        <taxon>Magnoliopsida</taxon>
        <taxon>Liliopsida</taxon>
        <taxon>Asparagales</taxon>
        <taxon>Orchidaceae</taxon>
        <taxon>Epidendroideae</taxon>
        <taxon>Malaxideae</taxon>
        <taxon>Dendrobiinae</taxon>
        <taxon>Dendrobium</taxon>
    </lineage>
</organism>
<dbReference type="InterPro" id="IPR036898">
    <property type="entry name" value="RNA_pol_Rpb7-like_N_sf"/>
</dbReference>
<sequence length="179" mass="20674">MVFLDVELTKKVIVSPDKFKGLNISFRKYLTIQLFAKLGRHKSSRKRGYFLSPMYINYADDGQKNKRTNEYTFEVSFNCTTMKPCKGEILIGIVYKITTDGIYLKSGPMQNIFLSENKMKDYKFYIVEQLVFANPNRGGSIKIGTKVRFKVFKVEWIKSDGEFHIQATIEANYLGPMSS</sequence>
<dbReference type="PANTHER" id="PTHR12709:SF3">
    <property type="entry name" value="DNA-DIRECTED RNA POLYMERASE V SUBUNIT 7"/>
    <property type="match status" value="1"/>
</dbReference>